<dbReference type="Proteomes" id="UP001054252">
    <property type="component" value="Unassembled WGS sequence"/>
</dbReference>
<proteinExistence type="predicted"/>
<evidence type="ECO:0008006" key="3">
    <source>
        <dbReference type="Google" id="ProtNLM"/>
    </source>
</evidence>
<dbReference type="AlphaFoldDB" id="A0AAV5JR53"/>
<evidence type="ECO:0000313" key="2">
    <source>
        <dbReference type="Proteomes" id="UP001054252"/>
    </source>
</evidence>
<gene>
    <name evidence="1" type="ORF">SLEP1_g25447</name>
</gene>
<evidence type="ECO:0000313" key="1">
    <source>
        <dbReference type="EMBL" id="GKV14600.1"/>
    </source>
</evidence>
<keyword evidence="2" id="KW-1185">Reference proteome</keyword>
<dbReference type="EMBL" id="BPVZ01000041">
    <property type="protein sequence ID" value="GKV14600.1"/>
    <property type="molecule type" value="Genomic_DNA"/>
</dbReference>
<name>A0AAV5JR53_9ROSI</name>
<protein>
    <recommendedName>
        <fullName evidence="3">Secreted protein</fullName>
    </recommendedName>
</protein>
<organism evidence="1 2">
    <name type="scientific">Rubroshorea leprosula</name>
    <dbReference type="NCBI Taxonomy" id="152421"/>
    <lineage>
        <taxon>Eukaryota</taxon>
        <taxon>Viridiplantae</taxon>
        <taxon>Streptophyta</taxon>
        <taxon>Embryophyta</taxon>
        <taxon>Tracheophyta</taxon>
        <taxon>Spermatophyta</taxon>
        <taxon>Magnoliopsida</taxon>
        <taxon>eudicotyledons</taxon>
        <taxon>Gunneridae</taxon>
        <taxon>Pentapetalae</taxon>
        <taxon>rosids</taxon>
        <taxon>malvids</taxon>
        <taxon>Malvales</taxon>
        <taxon>Dipterocarpaceae</taxon>
        <taxon>Rubroshorea</taxon>
    </lineage>
</organism>
<comment type="caution">
    <text evidence="1">The sequence shown here is derived from an EMBL/GenBank/DDBJ whole genome shotgun (WGS) entry which is preliminary data.</text>
</comment>
<sequence>MGLSNFDRAAERVLLVLVMSTVLSVALFENMLRYVICASSDGCNWEFKFRGGPRWVSDPQENARERRISSINYPVQVSVRRQ</sequence>
<accession>A0AAV5JR53</accession>
<reference evidence="1 2" key="1">
    <citation type="journal article" date="2021" name="Commun. Biol.">
        <title>The genome of Shorea leprosula (Dipterocarpaceae) highlights the ecological relevance of drought in aseasonal tropical rainforests.</title>
        <authorList>
            <person name="Ng K.K.S."/>
            <person name="Kobayashi M.J."/>
            <person name="Fawcett J.A."/>
            <person name="Hatakeyama M."/>
            <person name="Paape T."/>
            <person name="Ng C.H."/>
            <person name="Ang C.C."/>
            <person name="Tnah L.H."/>
            <person name="Lee C.T."/>
            <person name="Nishiyama T."/>
            <person name="Sese J."/>
            <person name="O'Brien M.J."/>
            <person name="Copetti D."/>
            <person name="Mohd Noor M.I."/>
            <person name="Ong R.C."/>
            <person name="Putra M."/>
            <person name="Sireger I.Z."/>
            <person name="Indrioko S."/>
            <person name="Kosugi Y."/>
            <person name="Izuno A."/>
            <person name="Isagi Y."/>
            <person name="Lee S.L."/>
            <person name="Shimizu K.K."/>
        </authorList>
    </citation>
    <scope>NUCLEOTIDE SEQUENCE [LARGE SCALE GENOMIC DNA]</scope>
    <source>
        <strain evidence="1">214</strain>
    </source>
</reference>